<evidence type="ECO:0000313" key="2">
    <source>
        <dbReference type="Proteomes" id="UP000701801"/>
    </source>
</evidence>
<keyword evidence="2" id="KW-1185">Reference proteome</keyword>
<dbReference type="AlphaFoldDB" id="A0A9N9LSJ9"/>
<dbReference type="Proteomes" id="UP000701801">
    <property type="component" value="Unassembled WGS sequence"/>
</dbReference>
<evidence type="ECO:0000313" key="1">
    <source>
        <dbReference type="EMBL" id="CAG8977846.1"/>
    </source>
</evidence>
<reference evidence="1" key="1">
    <citation type="submission" date="2021-07" db="EMBL/GenBank/DDBJ databases">
        <authorList>
            <person name="Durling M."/>
        </authorList>
    </citation>
    <scope>NUCLEOTIDE SEQUENCE</scope>
</reference>
<organism evidence="1 2">
    <name type="scientific">Hymenoscyphus albidus</name>
    <dbReference type="NCBI Taxonomy" id="595503"/>
    <lineage>
        <taxon>Eukaryota</taxon>
        <taxon>Fungi</taxon>
        <taxon>Dikarya</taxon>
        <taxon>Ascomycota</taxon>
        <taxon>Pezizomycotina</taxon>
        <taxon>Leotiomycetes</taxon>
        <taxon>Helotiales</taxon>
        <taxon>Helotiaceae</taxon>
        <taxon>Hymenoscyphus</taxon>
    </lineage>
</organism>
<protein>
    <submittedName>
        <fullName evidence="1">Uncharacterized protein</fullName>
    </submittedName>
</protein>
<proteinExistence type="predicted"/>
<gene>
    <name evidence="1" type="ORF">HYALB_00011652</name>
</gene>
<dbReference type="EMBL" id="CAJVRM010000237">
    <property type="protein sequence ID" value="CAG8977846.1"/>
    <property type="molecule type" value="Genomic_DNA"/>
</dbReference>
<name>A0A9N9LSJ9_9HELO</name>
<accession>A0A9N9LSJ9</accession>
<comment type="caution">
    <text evidence="1">The sequence shown here is derived from an EMBL/GenBank/DDBJ whole genome shotgun (WGS) entry which is preliminary data.</text>
</comment>
<sequence length="115" mass="13071">MVVIQHEYQKSQVAQTNLTGQGDNDQQESNRKVYFLNCQNPYSSSSPMYGAQREKESFKYTCYPLLSVKNAGINRTPQISNRAVGRPKPFDIFEAGQEVEREECLLQETSIRGSS</sequence>